<dbReference type="GO" id="GO:0016538">
    <property type="term" value="F:cyclin-dependent protein serine/threonine kinase regulator activity"/>
    <property type="evidence" value="ECO:0007669"/>
    <property type="project" value="InterPro"/>
</dbReference>
<feature type="compositionally biased region" description="Basic and acidic residues" evidence="1">
    <location>
        <begin position="371"/>
        <end position="385"/>
    </location>
</feature>
<proteinExistence type="predicted"/>
<dbReference type="AlphaFoldDB" id="A0AAN6JTQ6"/>
<feature type="region of interest" description="Disordered" evidence="1">
    <location>
        <begin position="420"/>
        <end position="477"/>
    </location>
</feature>
<feature type="compositionally biased region" description="Low complexity" evidence="1">
    <location>
        <begin position="356"/>
        <end position="370"/>
    </location>
</feature>
<gene>
    <name evidence="2" type="ORF">OC846_003626</name>
</gene>
<dbReference type="SUPFAM" id="SSF47954">
    <property type="entry name" value="Cyclin-like"/>
    <property type="match status" value="1"/>
</dbReference>
<dbReference type="InterPro" id="IPR036915">
    <property type="entry name" value="Cyclin-like_sf"/>
</dbReference>
<feature type="compositionally biased region" description="Polar residues" evidence="1">
    <location>
        <begin position="287"/>
        <end position="325"/>
    </location>
</feature>
<evidence type="ECO:0000313" key="2">
    <source>
        <dbReference type="EMBL" id="KAK0550522.1"/>
    </source>
</evidence>
<protein>
    <submittedName>
        <fullName evidence="2">Uncharacterized protein</fullName>
    </submittedName>
</protein>
<organism evidence="2 3">
    <name type="scientific">Tilletia horrida</name>
    <dbReference type="NCBI Taxonomy" id="155126"/>
    <lineage>
        <taxon>Eukaryota</taxon>
        <taxon>Fungi</taxon>
        <taxon>Dikarya</taxon>
        <taxon>Basidiomycota</taxon>
        <taxon>Ustilaginomycotina</taxon>
        <taxon>Exobasidiomycetes</taxon>
        <taxon>Tilletiales</taxon>
        <taxon>Tilletiaceae</taxon>
        <taxon>Tilletia</taxon>
    </lineage>
</organism>
<feature type="compositionally biased region" description="Acidic residues" evidence="1">
    <location>
        <begin position="465"/>
        <end position="477"/>
    </location>
</feature>
<feature type="region of interest" description="Disordered" evidence="1">
    <location>
        <begin position="286"/>
        <end position="385"/>
    </location>
</feature>
<dbReference type="InterPro" id="IPR043198">
    <property type="entry name" value="Cyclin/Ssn8"/>
</dbReference>
<feature type="compositionally biased region" description="Pro residues" evidence="1">
    <location>
        <begin position="41"/>
        <end position="52"/>
    </location>
</feature>
<evidence type="ECO:0000256" key="1">
    <source>
        <dbReference type="SAM" id="MobiDB-lite"/>
    </source>
</evidence>
<keyword evidence="3" id="KW-1185">Reference proteome</keyword>
<sequence>MAPPAEVATTVETSKRSDAEDTEMEPAIKQEGNETTAVVPLPAPSPASPAPAPASVAVIVDSPSSSAASEIDISHIRHEDIQWLWTAQEFKEWTPSRAVGLDAGVERQNRYLGISFIYQIGERLTLYGTTLHAASTYFHRFFLRKAMKSEVTEPGQQYDYTNFRRWRDTVIAYEDELFPTLCADLVVPQPLSMFIEACQIFKVDRELIYNGVNMLHDMNRDIYCQLCEANVQAAAVFYIVHLLADCDYLEYKMPEELRSSEQDDPEQAFWPTIFFCEESDMQAYTPHLNSSNDHVSDNRQLPYSEQTSSSQVADPTPAVDSSSPRSRYRQHTQESHDVSSLLSPEMPPTSPGPQHSSAFASQSAAVATGAAEKDRSGYDQHADDHDESMYNLESPVVAQESDNEDNNHRQVKAGAAVTTARTGSEAGAPTASKWQPIASQHDHQHRYGAGAHDYRPVSPQLAHEDDADEEGAVNDDV</sequence>
<name>A0AAN6JTQ6_9BASI</name>
<dbReference type="EMBL" id="JAPDMZ010000091">
    <property type="protein sequence ID" value="KAK0550522.1"/>
    <property type="molecule type" value="Genomic_DNA"/>
</dbReference>
<accession>A0AAN6JTQ6</accession>
<reference evidence="2" key="1">
    <citation type="journal article" date="2023" name="PhytoFront">
        <title>Draft Genome Resources of Seven Strains of Tilletia horrida, Causal Agent of Kernel Smut of Rice.</title>
        <authorList>
            <person name="Khanal S."/>
            <person name="Antony Babu S."/>
            <person name="Zhou X.G."/>
        </authorList>
    </citation>
    <scope>NUCLEOTIDE SEQUENCE</scope>
    <source>
        <strain evidence="2">TX6</strain>
    </source>
</reference>
<dbReference type="PANTHER" id="PTHR10026">
    <property type="entry name" value="CYCLIN"/>
    <property type="match status" value="1"/>
</dbReference>
<dbReference type="Gene3D" id="1.10.472.10">
    <property type="entry name" value="Cyclin-like"/>
    <property type="match status" value="1"/>
</dbReference>
<dbReference type="GO" id="GO:0006357">
    <property type="term" value="P:regulation of transcription by RNA polymerase II"/>
    <property type="evidence" value="ECO:0007669"/>
    <property type="project" value="InterPro"/>
</dbReference>
<dbReference type="Proteomes" id="UP001176517">
    <property type="component" value="Unassembled WGS sequence"/>
</dbReference>
<comment type="caution">
    <text evidence="2">The sequence shown here is derived from an EMBL/GenBank/DDBJ whole genome shotgun (WGS) entry which is preliminary data.</text>
</comment>
<evidence type="ECO:0000313" key="3">
    <source>
        <dbReference type="Proteomes" id="UP001176517"/>
    </source>
</evidence>
<feature type="region of interest" description="Disordered" evidence="1">
    <location>
        <begin position="1"/>
        <end position="53"/>
    </location>
</feature>